<evidence type="ECO:0000313" key="1">
    <source>
        <dbReference type="EMBL" id="SLM30862.1"/>
    </source>
</evidence>
<dbReference type="EMBL" id="FWEV01000169">
    <property type="protein sequence ID" value="SLM30862.1"/>
    <property type="molecule type" value="Genomic_DNA"/>
</dbReference>
<sequence length="65" mass="7375">MKEIVVEISIEGEIQIETRGFKGNTCIAESQFIKDLLGHETEKQLTPAYFQTDKVMVKKFLPLCG</sequence>
<dbReference type="RefSeq" id="WP_080809423.1">
    <property type="nucleotide sequence ID" value="NZ_LT828567.1"/>
</dbReference>
<protein>
    <recommendedName>
        <fullName evidence="3">DUF2997 domain-containing protein</fullName>
    </recommendedName>
</protein>
<dbReference type="Pfam" id="PF11211">
    <property type="entry name" value="DUF2997"/>
    <property type="match status" value="1"/>
</dbReference>
<name>A0A1W1HER3_9BACT</name>
<dbReference type="AlphaFoldDB" id="A0A1W1HER3"/>
<keyword evidence="2" id="KW-1185">Reference proteome</keyword>
<organism evidence="1 2">
    <name type="scientific">Desulfamplus magnetovallimortis</name>
    <dbReference type="NCBI Taxonomy" id="1246637"/>
    <lineage>
        <taxon>Bacteria</taxon>
        <taxon>Pseudomonadati</taxon>
        <taxon>Thermodesulfobacteriota</taxon>
        <taxon>Desulfobacteria</taxon>
        <taxon>Desulfobacterales</taxon>
        <taxon>Desulfobacteraceae</taxon>
        <taxon>Desulfamplus</taxon>
    </lineage>
</organism>
<evidence type="ECO:0008006" key="3">
    <source>
        <dbReference type="Google" id="ProtNLM"/>
    </source>
</evidence>
<dbReference type="STRING" id="1246637.MTBBW1_2500011"/>
<gene>
    <name evidence="1" type="ORF">MTBBW1_2500011</name>
</gene>
<evidence type="ECO:0000313" key="2">
    <source>
        <dbReference type="Proteomes" id="UP000191931"/>
    </source>
</evidence>
<dbReference type="InterPro" id="IPR021375">
    <property type="entry name" value="DUF2997"/>
</dbReference>
<dbReference type="Proteomes" id="UP000191931">
    <property type="component" value="Unassembled WGS sequence"/>
</dbReference>
<proteinExistence type="predicted"/>
<reference evidence="1 2" key="1">
    <citation type="submission" date="2017-03" db="EMBL/GenBank/DDBJ databases">
        <authorList>
            <person name="Afonso C.L."/>
            <person name="Miller P.J."/>
            <person name="Scott M.A."/>
            <person name="Spackman E."/>
            <person name="Goraichik I."/>
            <person name="Dimitrov K.M."/>
            <person name="Suarez D.L."/>
            <person name="Swayne D.E."/>
        </authorList>
    </citation>
    <scope>NUCLEOTIDE SEQUENCE [LARGE SCALE GENOMIC DNA]</scope>
    <source>
        <strain evidence="1">PRJEB14757</strain>
    </source>
</reference>
<accession>A0A1W1HER3</accession>